<organism evidence="1 2">
    <name type="scientific">Legionella lytica</name>
    <dbReference type="NCBI Taxonomy" id="96232"/>
    <lineage>
        <taxon>Bacteria</taxon>
        <taxon>Pseudomonadati</taxon>
        <taxon>Pseudomonadota</taxon>
        <taxon>Gammaproteobacteria</taxon>
        <taxon>Legionellales</taxon>
        <taxon>Legionellaceae</taxon>
        <taxon>Legionella</taxon>
    </lineage>
</organism>
<dbReference type="EMBL" id="JBGORX010000002">
    <property type="protein sequence ID" value="MFJ1268800.1"/>
    <property type="molecule type" value="Genomic_DNA"/>
</dbReference>
<gene>
    <name evidence="1" type="ORF">ACD661_09560</name>
</gene>
<evidence type="ECO:0000313" key="1">
    <source>
        <dbReference type="EMBL" id="MFJ1268800.1"/>
    </source>
</evidence>
<evidence type="ECO:0000313" key="2">
    <source>
        <dbReference type="Proteomes" id="UP001615550"/>
    </source>
</evidence>
<name>A0ABW8DC13_9GAMM</name>
<comment type="caution">
    <text evidence="1">The sequence shown here is derived from an EMBL/GenBank/DDBJ whole genome shotgun (WGS) entry which is preliminary data.</text>
</comment>
<sequence>MLIQPVEPLFVVIKIAQEDYMGQMLSLSDSELELKCSHYFEKDTLVTFQGKYFRGHASIQEITHAKLHFIYHMNIEEIQFQPGLLINTRL</sequence>
<dbReference type="Proteomes" id="UP001615550">
    <property type="component" value="Unassembled WGS sequence"/>
</dbReference>
<keyword evidence="2" id="KW-1185">Reference proteome</keyword>
<accession>A0ABW8DC13</accession>
<dbReference type="RefSeq" id="WP_400187637.1">
    <property type="nucleotide sequence ID" value="NZ_JBGORX010000002.1"/>
</dbReference>
<proteinExistence type="predicted"/>
<protein>
    <submittedName>
        <fullName evidence="1">Uncharacterized protein</fullName>
    </submittedName>
</protein>
<reference evidence="1 2" key="1">
    <citation type="submission" date="2024-08" db="EMBL/GenBank/DDBJ databases">
        <title>Draft Genome Sequence of Legionella lytica strain DSB2004, Isolated From a Fire Sprinkler System.</title>
        <authorList>
            <person name="Everhart A.D."/>
            <person name="Kidane D.T."/>
            <person name="Farone A.L."/>
            <person name="Farone M.B."/>
        </authorList>
    </citation>
    <scope>NUCLEOTIDE SEQUENCE [LARGE SCALE GENOMIC DNA]</scope>
    <source>
        <strain evidence="1 2">DSB2004</strain>
    </source>
</reference>